<proteinExistence type="predicted"/>
<dbReference type="AlphaFoldDB" id="A0A840EZR2"/>
<keyword evidence="2" id="KW-1185">Reference proteome</keyword>
<accession>A0A840EZR2</accession>
<gene>
    <name evidence="1" type="ORF">BKA16_001061</name>
</gene>
<reference evidence="1 2" key="1">
    <citation type="submission" date="2020-08" db="EMBL/GenBank/DDBJ databases">
        <title>Sequencing the genomes of 1000 actinobacteria strains.</title>
        <authorList>
            <person name="Klenk H.-P."/>
        </authorList>
    </citation>
    <scope>NUCLEOTIDE SEQUENCE [LARGE SCALE GENOMIC DNA]</scope>
    <source>
        <strain evidence="1 2">DSM 45298</strain>
    </source>
</reference>
<name>A0A840EZR2_9ACTN</name>
<dbReference type="Proteomes" id="UP000551501">
    <property type="component" value="Unassembled WGS sequence"/>
</dbReference>
<organism evidence="1 2">
    <name type="scientific">Gordonia humi</name>
    <dbReference type="NCBI Taxonomy" id="686429"/>
    <lineage>
        <taxon>Bacteria</taxon>
        <taxon>Bacillati</taxon>
        <taxon>Actinomycetota</taxon>
        <taxon>Actinomycetes</taxon>
        <taxon>Mycobacteriales</taxon>
        <taxon>Gordoniaceae</taxon>
        <taxon>Gordonia</taxon>
    </lineage>
</organism>
<comment type="caution">
    <text evidence="1">The sequence shown here is derived from an EMBL/GenBank/DDBJ whole genome shotgun (WGS) entry which is preliminary data.</text>
</comment>
<sequence>MRLAATPCMRDRSNPPMAEILEATLPRACRGPPGGLRQPCSPTGWRQRQAHKKLPIDPGTPPAAIRVKRSITTFRRMVPRTATPTH</sequence>
<evidence type="ECO:0000313" key="2">
    <source>
        <dbReference type="Proteomes" id="UP000551501"/>
    </source>
</evidence>
<protein>
    <submittedName>
        <fullName evidence="1">Uncharacterized protein</fullName>
    </submittedName>
</protein>
<dbReference type="EMBL" id="JACIFP010000001">
    <property type="protein sequence ID" value="MBB4134509.1"/>
    <property type="molecule type" value="Genomic_DNA"/>
</dbReference>
<evidence type="ECO:0000313" key="1">
    <source>
        <dbReference type="EMBL" id="MBB4134509.1"/>
    </source>
</evidence>